<dbReference type="Proteomes" id="UP000179266">
    <property type="component" value="Unassembled WGS sequence"/>
</dbReference>
<evidence type="ECO:0008006" key="3">
    <source>
        <dbReference type="Google" id="ProtNLM"/>
    </source>
</evidence>
<dbReference type="EMBL" id="MGDD01000219">
    <property type="protein sequence ID" value="OGL44544.1"/>
    <property type="molecule type" value="Genomic_DNA"/>
</dbReference>
<reference evidence="1 2" key="1">
    <citation type="journal article" date="2016" name="Nat. Commun.">
        <title>Thousands of microbial genomes shed light on interconnected biogeochemical processes in an aquifer system.</title>
        <authorList>
            <person name="Anantharaman K."/>
            <person name="Brown C.T."/>
            <person name="Hug L.A."/>
            <person name="Sharon I."/>
            <person name="Castelle C.J."/>
            <person name="Probst A.J."/>
            <person name="Thomas B.C."/>
            <person name="Singh A."/>
            <person name="Wilkins M.J."/>
            <person name="Karaoz U."/>
            <person name="Brodie E.L."/>
            <person name="Williams K.H."/>
            <person name="Hubbard S.S."/>
            <person name="Banfield J.F."/>
        </authorList>
    </citation>
    <scope>NUCLEOTIDE SEQUENCE [LARGE SCALE GENOMIC DNA]</scope>
</reference>
<proteinExistence type="predicted"/>
<gene>
    <name evidence="1" type="ORF">A2161_05880</name>
</gene>
<name>A0A1F7RU41_9BACT</name>
<comment type="caution">
    <text evidence="1">The sequence shown here is derived from an EMBL/GenBank/DDBJ whole genome shotgun (WGS) entry which is preliminary data.</text>
</comment>
<dbReference type="GO" id="GO:0008233">
    <property type="term" value="F:peptidase activity"/>
    <property type="evidence" value="ECO:0007669"/>
    <property type="project" value="TreeGrafter"/>
</dbReference>
<feature type="non-terminal residue" evidence="1">
    <location>
        <position position="1"/>
    </location>
</feature>
<dbReference type="PANTHER" id="PTHR42307">
    <property type="entry name" value="PUP DEAMIDASE/DEPUPYLASE"/>
    <property type="match status" value="1"/>
</dbReference>
<dbReference type="InterPro" id="IPR004347">
    <property type="entry name" value="Pup_ligase/deamidase"/>
</dbReference>
<dbReference type="PANTHER" id="PTHR42307:SF2">
    <property type="entry name" value="PUP DEAMIDASE_DEPUPYLASE"/>
    <property type="match status" value="1"/>
</dbReference>
<organism evidence="1 2">
    <name type="scientific">Candidatus Schekmanbacteria bacterium RBG_13_48_7</name>
    <dbReference type="NCBI Taxonomy" id="1817878"/>
    <lineage>
        <taxon>Bacteria</taxon>
        <taxon>Candidatus Schekmaniibacteriota</taxon>
    </lineage>
</organism>
<sequence>ILETSRRNAQKKLPKGHEILIHKNNSDLKGNSYGCHENYLLDAGTYTSIFPKYPDPPDLALKYLVPFFITRQIYCGAGKVGSENGTEHADYQISQRADFFETIIDGNTTCNRPIINSRDEPHADRNRFRRLHKIIGDANLSEYSTFLKVGTTQIILMMLEDKFLEKDLTLDEPIKSLINISHDPSLKIKVRLANRKTYSPIEIQRVFLETAKKYFETNKQLQTPEYLHILREWESTLDTLEEDPMQLKDRIDWIIKKWLLERQINQKNLNWSNPRIKKMDILYHDIRRDKSLFYLLENDGYIKRIQHPNKKFDDAYFVKNPPENTRAYFRSQCLKRYGEKISEANWDVLIFKIDDDNKNKIVPLVDPSKGSASIVGNLFEKSPDAETLLQFLSQ</sequence>
<dbReference type="AlphaFoldDB" id="A0A1F7RU41"/>
<dbReference type="GO" id="GO:0016811">
    <property type="term" value="F:hydrolase activity, acting on carbon-nitrogen (but not peptide) bonds, in linear amides"/>
    <property type="evidence" value="ECO:0007669"/>
    <property type="project" value="TreeGrafter"/>
</dbReference>
<dbReference type="GO" id="GO:0019941">
    <property type="term" value="P:modification-dependent protein catabolic process"/>
    <property type="evidence" value="ECO:0007669"/>
    <property type="project" value="InterPro"/>
</dbReference>
<protein>
    <recommendedName>
        <fullName evidence="3">Pup--protein ligase</fullName>
    </recommendedName>
</protein>
<dbReference type="GO" id="GO:0005524">
    <property type="term" value="F:ATP binding"/>
    <property type="evidence" value="ECO:0007669"/>
    <property type="project" value="TreeGrafter"/>
</dbReference>
<dbReference type="Pfam" id="PF03136">
    <property type="entry name" value="Pup_ligase"/>
    <property type="match status" value="1"/>
</dbReference>
<evidence type="ECO:0000313" key="1">
    <source>
        <dbReference type="EMBL" id="OGL44544.1"/>
    </source>
</evidence>
<accession>A0A1F7RU41</accession>
<dbReference type="GO" id="GO:0070490">
    <property type="term" value="P:protein pupylation"/>
    <property type="evidence" value="ECO:0007669"/>
    <property type="project" value="TreeGrafter"/>
</dbReference>
<dbReference type="GO" id="GO:0010498">
    <property type="term" value="P:proteasomal protein catabolic process"/>
    <property type="evidence" value="ECO:0007669"/>
    <property type="project" value="InterPro"/>
</dbReference>
<evidence type="ECO:0000313" key="2">
    <source>
        <dbReference type="Proteomes" id="UP000179266"/>
    </source>
</evidence>